<reference evidence="5" key="2">
    <citation type="submission" date="2025-09" db="UniProtKB">
        <authorList>
            <consortium name="Ensembl"/>
        </authorList>
    </citation>
    <scope>IDENTIFICATION</scope>
</reference>
<dbReference type="InterPro" id="IPR022803">
    <property type="entry name" value="Ribosomal_uL5_dom_sf"/>
</dbReference>
<name>A0A673LBE1_9TELE</name>
<proteinExistence type="inferred from homology"/>
<dbReference type="AlphaFoldDB" id="A0A673LBE1"/>
<keyword evidence="2" id="KW-0689">Ribosomal protein</keyword>
<dbReference type="Ensembl" id="ENSSRHT00000077712.1">
    <property type="protein sequence ID" value="ENSSRHP00000075653.1"/>
    <property type="gene ID" value="ENSSRHG00000037554.1"/>
</dbReference>
<evidence type="ECO:0000256" key="1">
    <source>
        <dbReference type="ARBA" id="ARBA00008553"/>
    </source>
</evidence>
<evidence type="ECO:0000313" key="6">
    <source>
        <dbReference type="Proteomes" id="UP000472270"/>
    </source>
</evidence>
<dbReference type="GO" id="GO:1990904">
    <property type="term" value="C:ribonucleoprotein complex"/>
    <property type="evidence" value="ECO:0007669"/>
    <property type="project" value="UniProtKB-KW"/>
</dbReference>
<dbReference type="Proteomes" id="UP000472270">
    <property type="component" value="Unassembled WGS sequence"/>
</dbReference>
<dbReference type="Pfam" id="PF00281">
    <property type="entry name" value="Ribosomal_L5"/>
    <property type="match status" value="1"/>
</dbReference>
<accession>A0A673LBE1</accession>
<dbReference type="SUPFAM" id="SSF55282">
    <property type="entry name" value="RL5-like"/>
    <property type="match status" value="1"/>
</dbReference>
<keyword evidence="3" id="KW-0687">Ribonucleoprotein</keyword>
<dbReference type="PANTHER" id="PTHR11994">
    <property type="entry name" value="60S RIBOSOMAL PROTEIN L11-RELATED"/>
    <property type="match status" value="1"/>
</dbReference>
<evidence type="ECO:0000259" key="4">
    <source>
        <dbReference type="Pfam" id="PF00281"/>
    </source>
</evidence>
<feature type="domain" description="Large ribosomal subunit protein uL5 N-terminal" evidence="4">
    <location>
        <begin position="10"/>
        <end position="41"/>
    </location>
</feature>
<evidence type="ECO:0000256" key="2">
    <source>
        <dbReference type="ARBA" id="ARBA00022980"/>
    </source>
</evidence>
<evidence type="ECO:0000256" key="3">
    <source>
        <dbReference type="ARBA" id="ARBA00023274"/>
    </source>
</evidence>
<organism evidence="5 6">
    <name type="scientific">Sinocyclocheilus rhinocerous</name>
    <dbReference type="NCBI Taxonomy" id="307959"/>
    <lineage>
        <taxon>Eukaryota</taxon>
        <taxon>Metazoa</taxon>
        <taxon>Chordata</taxon>
        <taxon>Craniata</taxon>
        <taxon>Vertebrata</taxon>
        <taxon>Euteleostomi</taxon>
        <taxon>Actinopterygii</taxon>
        <taxon>Neopterygii</taxon>
        <taxon>Teleostei</taxon>
        <taxon>Ostariophysi</taxon>
        <taxon>Cypriniformes</taxon>
        <taxon>Cyprinidae</taxon>
        <taxon>Cyprininae</taxon>
        <taxon>Sinocyclocheilus</taxon>
    </lineage>
</organism>
<dbReference type="InterPro" id="IPR031310">
    <property type="entry name" value="Ribosomal_uL5_N"/>
</dbReference>
<evidence type="ECO:0000313" key="5">
    <source>
        <dbReference type="Ensembl" id="ENSSRHP00000075653.1"/>
    </source>
</evidence>
<comment type="similarity">
    <text evidence="1">Belongs to the universal ribosomal protein uL5 family.</text>
</comment>
<keyword evidence="6" id="KW-1185">Reference proteome</keyword>
<protein>
    <recommendedName>
        <fullName evidence="4">Large ribosomal subunit protein uL5 N-terminal domain-containing protein</fullName>
    </recommendedName>
</protein>
<reference evidence="5" key="1">
    <citation type="submission" date="2025-08" db="UniProtKB">
        <authorList>
            <consortium name="Ensembl"/>
        </authorList>
    </citation>
    <scope>IDENTIFICATION</scope>
</reference>
<dbReference type="GO" id="GO:0005840">
    <property type="term" value="C:ribosome"/>
    <property type="evidence" value="ECO:0007669"/>
    <property type="project" value="UniProtKB-KW"/>
</dbReference>
<dbReference type="GO" id="GO:0003735">
    <property type="term" value="F:structural constituent of ribosome"/>
    <property type="evidence" value="ECO:0007669"/>
    <property type="project" value="InterPro"/>
</dbReference>
<dbReference type="Gene3D" id="3.30.1440.10">
    <property type="match status" value="1"/>
</dbReference>
<dbReference type="InterPro" id="IPR002132">
    <property type="entry name" value="Ribosomal_uL5"/>
</dbReference>
<sequence length="123" mass="14223">MADQGEKKENPMRELRIRKLCLNICVGESGDRLTRAAKVLEFNTQMQLYSNTDVIRSQVNVYMEYCTMASKAAQPIIKSGTIHIITDILLIFNLCLLKQGRIGAKHRICKEEAMRWFQQKVFK</sequence>
<dbReference type="GO" id="GO:0006412">
    <property type="term" value="P:translation"/>
    <property type="evidence" value="ECO:0007669"/>
    <property type="project" value="InterPro"/>
</dbReference>